<dbReference type="RefSeq" id="WP_121923408.1">
    <property type="nucleotide sequence ID" value="NZ_REFO01000013.1"/>
</dbReference>
<evidence type="ECO:0000256" key="6">
    <source>
        <dbReference type="HAMAP-Rule" id="MF_01930"/>
    </source>
</evidence>
<dbReference type="HAMAP" id="MF_01930">
    <property type="entry name" value="PurN"/>
    <property type="match status" value="1"/>
</dbReference>
<dbReference type="PANTHER" id="PTHR43369:SF2">
    <property type="entry name" value="PHOSPHORIBOSYLGLYCINAMIDE FORMYLTRANSFERASE"/>
    <property type="match status" value="1"/>
</dbReference>
<dbReference type="SUPFAM" id="SSF53328">
    <property type="entry name" value="Formyltransferase"/>
    <property type="match status" value="1"/>
</dbReference>
<dbReference type="UniPathway" id="UPA00074">
    <property type="reaction ID" value="UER00126"/>
</dbReference>
<dbReference type="GO" id="GO:0004644">
    <property type="term" value="F:phosphoribosylglycinamide formyltransferase activity"/>
    <property type="evidence" value="ECO:0007669"/>
    <property type="project" value="UniProtKB-UniRule"/>
</dbReference>
<dbReference type="GO" id="GO:0006189">
    <property type="term" value="P:'de novo' IMP biosynthetic process"/>
    <property type="evidence" value="ECO:0007669"/>
    <property type="project" value="UniProtKB-UniRule"/>
</dbReference>
<feature type="binding site" evidence="6">
    <location>
        <position position="108"/>
    </location>
    <ligand>
        <name>(6R)-10-formyltetrahydrofolate</name>
        <dbReference type="ChEBI" id="CHEBI:195366"/>
    </ligand>
</feature>
<evidence type="ECO:0000256" key="5">
    <source>
        <dbReference type="ARBA" id="ARBA00047664"/>
    </source>
</evidence>
<feature type="binding site" evidence="6">
    <location>
        <begin position="91"/>
        <end position="94"/>
    </location>
    <ligand>
        <name>(6R)-10-formyltetrahydrofolate</name>
        <dbReference type="ChEBI" id="CHEBI:195366"/>
    </ligand>
</feature>
<evidence type="ECO:0000256" key="1">
    <source>
        <dbReference type="ARBA" id="ARBA00005054"/>
    </source>
</evidence>
<dbReference type="InterPro" id="IPR002376">
    <property type="entry name" value="Formyl_transf_N"/>
</dbReference>
<feature type="site" description="Raises pKa of active site His" evidence="6">
    <location>
        <position position="146"/>
    </location>
</feature>
<feature type="binding site" evidence="6">
    <location>
        <begin position="13"/>
        <end position="15"/>
    </location>
    <ligand>
        <name>N(1)-(5-phospho-beta-D-ribosyl)glycinamide</name>
        <dbReference type="ChEBI" id="CHEBI:143788"/>
    </ligand>
</feature>
<comment type="caution">
    <text evidence="8">The sequence shown here is derived from an EMBL/GenBank/DDBJ whole genome shotgun (WGS) entry which is preliminary data.</text>
</comment>
<dbReference type="EC" id="2.1.2.2" evidence="6"/>
<feature type="binding site" evidence="6">
    <location>
        <position position="66"/>
    </location>
    <ligand>
        <name>(6R)-10-formyltetrahydrofolate</name>
        <dbReference type="ChEBI" id="CHEBI:195366"/>
    </ligand>
</feature>
<dbReference type="CDD" id="cd08645">
    <property type="entry name" value="FMT_core_GART"/>
    <property type="match status" value="1"/>
</dbReference>
<dbReference type="Gene3D" id="3.40.50.170">
    <property type="entry name" value="Formyl transferase, N-terminal domain"/>
    <property type="match status" value="1"/>
</dbReference>
<dbReference type="EMBL" id="REFO01000013">
    <property type="protein sequence ID" value="RMA93235.1"/>
    <property type="molecule type" value="Genomic_DNA"/>
</dbReference>
<evidence type="ECO:0000313" key="8">
    <source>
        <dbReference type="EMBL" id="RMA93235.1"/>
    </source>
</evidence>
<dbReference type="Pfam" id="PF00551">
    <property type="entry name" value="Formyl_trans_N"/>
    <property type="match status" value="1"/>
</dbReference>
<dbReference type="Proteomes" id="UP000280842">
    <property type="component" value="Unassembled WGS sequence"/>
</dbReference>
<dbReference type="InterPro" id="IPR036477">
    <property type="entry name" value="Formyl_transf_N_sf"/>
</dbReference>
<accession>A0A3M0BF64</accession>
<dbReference type="GO" id="GO:0005737">
    <property type="term" value="C:cytoplasm"/>
    <property type="evidence" value="ECO:0007669"/>
    <property type="project" value="TreeGrafter"/>
</dbReference>
<feature type="active site" description="Proton donor" evidence="6">
    <location>
        <position position="110"/>
    </location>
</feature>
<evidence type="ECO:0000256" key="2">
    <source>
        <dbReference type="ARBA" id="ARBA00022679"/>
    </source>
</evidence>
<evidence type="ECO:0000313" key="9">
    <source>
        <dbReference type="Proteomes" id="UP000280842"/>
    </source>
</evidence>
<dbReference type="PANTHER" id="PTHR43369">
    <property type="entry name" value="PHOSPHORIBOSYLGLYCINAMIDE FORMYLTRANSFERASE"/>
    <property type="match status" value="1"/>
</dbReference>
<comment type="pathway">
    <text evidence="1 6">Purine metabolism; IMP biosynthesis via de novo pathway; N(2)-formyl-N(1)-(5-phospho-D-ribosyl)glycinamide from N(1)-(5-phospho-D-ribosyl)glycinamide (10-formyl THF route): step 1/1.</text>
</comment>
<reference evidence="8 9" key="1">
    <citation type="submission" date="2018-10" db="EMBL/GenBank/DDBJ databases">
        <title>Genomic Encyclopedia of Archaeal and Bacterial Type Strains, Phase II (KMG-II): from individual species to whole genera.</title>
        <authorList>
            <person name="Goeker M."/>
        </authorList>
    </citation>
    <scope>NUCLEOTIDE SEQUENCE [LARGE SCALE GENOMIC DNA]</scope>
    <source>
        <strain evidence="8 9">VM1</strain>
    </source>
</reference>
<keyword evidence="9" id="KW-1185">Reference proteome</keyword>
<dbReference type="FunFam" id="3.40.50.170:FF:000007">
    <property type="entry name" value="Phosphoribosylglycinamide formyltransferase"/>
    <property type="match status" value="1"/>
</dbReference>
<proteinExistence type="inferred from homology"/>
<evidence type="ECO:0000259" key="7">
    <source>
        <dbReference type="Pfam" id="PF00551"/>
    </source>
</evidence>
<organism evidence="8 9">
    <name type="scientific">Hydrogenothermus marinus</name>
    <dbReference type="NCBI Taxonomy" id="133270"/>
    <lineage>
        <taxon>Bacteria</taxon>
        <taxon>Pseudomonadati</taxon>
        <taxon>Aquificota</taxon>
        <taxon>Aquificia</taxon>
        <taxon>Aquificales</taxon>
        <taxon>Hydrogenothermaceae</taxon>
        <taxon>Hydrogenothermus</taxon>
    </lineage>
</organism>
<feature type="domain" description="Formyl transferase N-terminal" evidence="7">
    <location>
        <begin position="4"/>
        <end position="183"/>
    </location>
</feature>
<comment type="catalytic activity">
    <reaction evidence="5 6">
        <text>N(1)-(5-phospho-beta-D-ribosyl)glycinamide + (6R)-10-formyltetrahydrofolate = N(2)-formyl-N(1)-(5-phospho-beta-D-ribosyl)glycinamide + (6S)-5,6,7,8-tetrahydrofolate + H(+)</text>
        <dbReference type="Rhea" id="RHEA:15053"/>
        <dbReference type="ChEBI" id="CHEBI:15378"/>
        <dbReference type="ChEBI" id="CHEBI:57453"/>
        <dbReference type="ChEBI" id="CHEBI:143788"/>
        <dbReference type="ChEBI" id="CHEBI:147286"/>
        <dbReference type="ChEBI" id="CHEBI:195366"/>
        <dbReference type="EC" id="2.1.2.2"/>
    </reaction>
</comment>
<keyword evidence="2 6" id="KW-0808">Transferase</keyword>
<gene>
    <name evidence="6" type="primary">purN</name>
    <name evidence="8" type="ORF">CLV39_1296</name>
</gene>
<comment type="similarity">
    <text evidence="4 6">Belongs to the GART family.</text>
</comment>
<dbReference type="OrthoDB" id="9806170at2"/>
<evidence type="ECO:0000256" key="3">
    <source>
        <dbReference type="ARBA" id="ARBA00022755"/>
    </source>
</evidence>
<dbReference type="InterPro" id="IPR001555">
    <property type="entry name" value="GART_AS"/>
</dbReference>
<protein>
    <recommendedName>
        <fullName evidence="6">Phosphoribosylglycinamide formyltransferase</fullName>
        <ecNumber evidence="6">2.1.2.2</ecNumber>
    </recommendedName>
    <alternativeName>
        <fullName evidence="6">5'-phosphoribosylglycinamide transformylase</fullName>
    </alternativeName>
    <alternativeName>
        <fullName evidence="6">GAR transformylase</fullName>
        <shortName evidence="6">GART</shortName>
    </alternativeName>
</protein>
<sequence>MSCNIVVLASGRGSNLRAIIKGIKDGKINGNISLVISNKKDAGALKIAKENGIEAKFYDPAFFASRRGYDIYIAERIRKENPDLVVLAGYMRILSDEFVEAFEGKLLNIHPSLIPAFQGLKAQKQAIEYGARFTGCTVHFVEKELDNGAIIIQAVVPVLPDDTEETLSERILKYEHKIYPQAIKWFCDGRIKKNGRNVIIENAKYGEVPVNPALEDF</sequence>
<dbReference type="AlphaFoldDB" id="A0A3M0BF64"/>
<evidence type="ECO:0000256" key="4">
    <source>
        <dbReference type="ARBA" id="ARBA00038440"/>
    </source>
</evidence>
<comment type="function">
    <text evidence="6">Catalyzes the transfer of a formyl group from 10-formyltetrahydrofolate to 5-phospho-ribosyl-glycinamide (GAR), producing 5-phospho-ribosyl-N-formylglycinamide (FGAR) and tetrahydrofolate.</text>
</comment>
<name>A0A3M0BF64_9AQUI</name>
<keyword evidence="3 6" id="KW-0658">Purine biosynthesis</keyword>
<dbReference type="PROSITE" id="PS00373">
    <property type="entry name" value="GART"/>
    <property type="match status" value="1"/>
</dbReference>
<dbReference type="InterPro" id="IPR004607">
    <property type="entry name" value="GART"/>
</dbReference>
<dbReference type="NCBIfam" id="TIGR00639">
    <property type="entry name" value="PurN"/>
    <property type="match status" value="1"/>
</dbReference>